<evidence type="ECO:0000313" key="5">
    <source>
        <dbReference type="EMBL" id="EWH12375.1"/>
    </source>
</evidence>
<dbReference type="GO" id="GO:0009401">
    <property type="term" value="P:phosphoenolpyruvate-dependent sugar phosphotransferase system"/>
    <property type="evidence" value="ECO:0007669"/>
    <property type="project" value="InterPro"/>
</dbReference>
<dbReference type="InterPro" id="IPR011055">
    <property type="entry name" value="Dup_hybrid_motif"/>
</dbReference>
<proteinExistence type="predicted"/>
<dbReference type="Pfam" id="PF00358">
    <property type="entry name" value="PTS_EIIA_1"/>
    <property type="match status" value="1"/>
</dbReference>
<dbReference type="Gene3D" id="2.70.70.10">
    <property type="entry name" value="Glucose Permease (Domain IIA)"/>
    <property type="match status" value="1"/>
</dbReference>
<dbReference type="OrthoDB" id="6331866at2"/>
<feature type="domain" description="PTS EIIA type-1" evidence="4">
    <location>
        <begin position="18"/>
        <end position="125"/>
    </location>
</feature>
<evidence type="ECO:0000256" key="1">
    <source>
        <dbReference type="ARBA" id="ARBA00022448"/>
    </source>
</evidence>
<dbReference type="RefSeq" id="WP_051479511.1">
    <property type="nucleotide sequence ID" value="NZ_ARZY01000001.1"/>
</dbReference>
<dbReference type="EMBL" id="ARZY01000001">
    <property type="protein sequence ID" value="EWH12375.1"/>
    <property type="molecule type" value="Genomic_DNA"/>
</dbReference>
<gene>
    <name evidence="5" type="ORF">DS2_01600</name>
</gene>
<keyword evidence="6" id="KW-1185">Reference proteome</keyword>
<dbReference type="Proteomes" id="UP000019276">
    <property type="component" value="Unassembled WGS sequence"/>
</dbReference>
<organism evidence="5 6">
    <name type="scientific">Catenovulum agarivorans DS-2</name>
    <dbReference type="NCBI Taxonomy" id="1328313"/>
    <lineage>
        <taxon>Bacteria</taxon>
        <taxon>Pseudomonadati</taxon>
        <taxon>Pseudomonadota</taxon>
        <taxon>Gammaproteobacteria</taxon>
        <taxon>Alteromonadales</taxon>
        <taxon>Alteromonadaceae</taxon>
        <taxon>Catenovulum</taxon>
    </lineage>
</organism>
<accession>W7R427</accession>
<protein>
    <submittedName>
        <fullName evidence="5">PTS system glucose subfamily transporter subunit IIA</fullName>
    </submittedName>
</protein>
<keyword evidence="1" id="KW-0813">Transport</keyword>
<name>W7R427_9ALTE</name>
<keyword evidence="2" id="KW-0762">Sugar transport</keyword>
<dbReference type="STRING" id="1328313.DS2_01600"/>
<evidence type="ECO:0000259" key="4">
    <source>
        <dbReference type="Pfam" id="PF00358"/>
    </source>
</evidence>
<sequence length="178" mass="20050">MDDSQTNTFPADIEPIWQIAAPCNGKVQPLSTHYSELIRQGFAGEGICIELYSEQIVSPVNGIVQFISPALDVFRIKCQKGLIVELRLPDIVQDMMRNGFQLKSKLNQAIKAGDILLLCHKQKLTRLYNKVYGNKKPQLLITLPNLPAEYVVQCTFNRVTAAQDFCIKVYPPAKQTQE</sequence>
<dbReference type="AlphaFoldDB" id="W7R427"/>
<dbReference type="SUPFAM" id="SSF51261">
    <property type="entry name" value="Duplicated hybrid motif"/>
    <property type="match status" value="1"/>
</dbReference>
<keyword evidence="3" id="KW-0808">Transferase</keyword>
<dbReference type="GO" id="GO:0016740">
    <property type="term" value="F:transferase activity"/>
    <property type="evidence" value="ECO:0007669"/>
    <property type="project" value="UniProtKB-KW"/>
</dbReference>
<evidence type="ECO:0000256" key="2">
    <source>
        <dbReference type="ARBA" id="ARBA00022597"/>
    </source>
</evidence>
<dbReference type="InterPro" id="IPR001127">
    <property type="entry name" value="PTS_EIIA_1_perm"/>
</dbReference>
<evidence type="ECO:0000313" key="6">
    <source>
        <dbReference type="Proteomes" id="UP000019276"/>
    </source>
</evidence>
<comment type="caution">
    <text evidence="5">The sequence shown here is derived from an EMBL/GenBank/DDBJ whole genome shotgun (WGS) entry which is preliminary data.</text>
</comment>
<evidence type="ECO:0000256" key="3">
    <source>
        <dbReference type="ARBA" id="ARBA00022679"/>
    </source>
</evidence>
<reference evidence="5 6" key="1">
    <citation type="journal article" date="2014" name="Genome Announc.">
        <title>Draft Genome Sequence of the Agar-Degrading Bacterium Catenovulum sp. Strain DS-2, Isolated from Intestines of Haliotis diversicolor.</title>
        <authorList>
            <person name="Shan D."/>
            <person name="Li X."/>
            <person name="Gu Z."/>
            <person name="Wei G."/>
            <person name="Gao Z."/>
            <person name="Shao Z."/>
        </authorList>
    </citation>
    <scope>NUCLEOTIDE SEQUENCE [LARGE SCALE GENOMIC DNA]</scope>
    <source>
        <strain evidence="5 6">DS-2</strain>
    </source>
</reference>